<dbReference type="AlphaFoldDB" id="A0A9Q1IE07"/>
<keyword evidence="3" id="KW-1185">Reference proteome</keyword>
<evidence type="ECO:0000313" key="2">
    <source>
        <dbReference type="EMBL" id="KAJ8336212.1"/>
    </source>
</evidence>
<evidence type="ECO:0000256" key="1">
    <source>
        <dbReference type="SAM" id="MobiDB-lite"/>
    </source>
</evidence>
<comment type="caution">
    <text evidence="2">The sequence shown here is derived from an EMBL/GenBank/DDBJ whole genome shotgun (WGS) entry which is preliminary data.</text>
</comment>
<accession>A0A9Q1IE07</accession>
<name>A0A9Q1IE07_SYNKA</name>
<dbReference type="Proteomes" id="UP001152622">
    <property type="component" value="Chromosome 20"/>
</dbReference>
<evidence type="ECO:0000313" key="3">
    <source>
        <dbReference type="Proteomes" id="UP001152622"/>
    </source>
</evidence>
<feature type="region of interest" description="Disordered" evidence="1">
    <location>
        <begin position="1"/>
        <end position="35"/>
    </location>
</feature>
<protein>
    <submittedName>
        <fullName evidence="2">Uncharacterized protein</fullName>
    </submittedName>
</protein>
<proteinExistence type="predicted"/>
<feature type="region of interest" description="Disordered" evidence="1">
    <location>
        <begin position="116"/>
        <end position="143"/>
    </location>
</feature>
<sequence>MPTQTGSPGLKLRAQTTPFQREHPDVGVLSQRDGERTAWGRRWEIPEGRDREGVRPAPPPACSGHLVQFALSTVTVTACPLHPPLSCGYPPHLGPRTWLGQLRTRASLTSDLWPRIMGRPGPPKYPKARRGQDQQAVSVAAPT</sequence>
<organism evidence="2 3">
    <name type="scientific">Synaphobranchus kaupii</name>
    <name type="common">Kaup's arrowtooth eel</name>
    <dbReference type="NCBI Taxonomy" id="118154"/>
    <lineage>
        <taxon>Eukaryota</taxon>
        <taxon>Metazoa</taxon>
        <taxon>Chordata</taxon>
        <taxon>Craniata</taxon>
        <taxon>Vertebrata</taxon>
        <taxon>Euteleostomi</taxon>
        <taxon>Actinopterygii</taxon>
        <taxon>Neopterygii</taxon>
        <taxon>Teleostei</taxon>
        <taxon>Anguilliformes</taxon>
        <taxon>Synaphobranchidae</taxon>
        <taxon>Synaphobranchus</taxon>
    </lineage>
</organism>
<reference evidence="2" key="1">
    <citation type="journal article" date="2023" name="Science">
        <title>Genome structures resolve the early diversification of teleost fishes.</title>
        <authorList>
            <person name="Parey E."/>
            <person name="Louis A."/>
            <person name="Montfort J."/>
            <person name="Bouchez O."/>
            <person name="Roques C."/>
            <person name="Iampietro C."/>
            <person name="Lluch J."/>
            <person name="Castinel A."/>
            <person name="Donnadieu C."/>
            <person name="Desvignes T."/>
            <person name="Floi Bucao C."/>
            <person name="Jouanno E."/>
            <person name="Wen M."/>
            <person name="Mejri S."/>
            <person name="Dirks R."/>
            <person name="Jansen H."/>
            <person name="Henkel C."/>
            <person name="Chen W.J."/>
            <person name="Zahm M."/>
            <person name="Cabau C."/>
            <person name="Klopp C."/>
            <person name="Thompson A.W."/>
            <person name="Robinson-Rechavi M."/>
            <person name="Braasch I."/>
            <person name="Lecointre G."/>
            <person name="Bobe J."/>
            <person name="Postlethwait J.H."/>
            <person name="Berthelot C."/>
            <person name="Roest Crollius H."/>
            <person name="Guiguen Y."/>
        </authorList>
    </citation>
    <scope>NUCLEOTIDE SEQUENCE</scope>
    <source>
        <strain evidence="2">WJC10195</strain>
    </source>
</reference>
<dbReference type="EMBL" id="JAINUF010000020">
    <property type="protein sequence ID" value="KAJ8336212.1"/>
    <property type="molecule type" value="Genomic_DNA"/>
</dbReference>
<gene>
    <name evidence="2" type="ORF">SKAU_G00395550</name>
</gene>